<accession>A0A1V6QTM6</accession>
<evidence type="ECO:0008006" key="4">
    <source>
        <dbReference type="Google" id="ProtNLM"/>
    </source>
</evidence>
<sequence>MSQPSTLLPSANPSPAAAPDPLELYIRWSAYGKLPFDGKPYYLLDHCGKLPTSNGFLALPIVLHLNSLTREAGNQINDKAQRYCGSDRRRYPRLHISTVELRYTRFTQNIHNRVFDILIESLYGPRVVLQLRMLPSPKLNRFLRRSPSSILSVEPLTLWLVQMLLSTLPLDFVMIHAGMPTNFRSTAIARFNDRGSFTQALVTTYNCDATGFNMHSQCSRITLIESVLSHNPLFKTIGRIHRIRQREEQQFNNAKKVLPQITAQYRPFLEKQASLSVNNRDETIEQLANQLLNQLLGIGPDCANRLKMEDYKDLGSEGKSKSGRQFPVNGWPAIPPPGASQATNEQPPPIWHPHLRYRPEDKI</sequence>
<evidence type="ECO:0000256" key="1">
    <source>
        <dbReference type="SAM" id="MobiDB-lite"/>
    </source>
</evidence>
<evidence type="ECO:0000313" key="3">
    <source>
        <dbReference type="Proteomes" id="UP000191612"/>
    </source>
</evidence>
<reference evidence="3" key="1">
    <citation type="journal article" date="2017" name="Nat. Microbiol.">
        <title>Global analysis of biosynthetic gene clusters reveals vast potential of secondary metabolite production in Penicillium species.</title>
        <authorList>
            <person name="Nielsen J.C."/>
            <person name="Grijseels S."/>
            <person name="Prigent S."/>
            <person name="Ji B."/>
            <person name="Dainat J."/>
            <person name="Nielsen K.F."/>
            <person name="Frisvad J.C."/>
            <person name="Workman M."/>
            <person name="Nielsen J."/>
        </authorList>
    </citation>
    <scope>NUCLEOTIDE SEQUENCE [LARGE SCALE GENOMIC DNA]</scope>
    <source>
        <strain evidence="3">IBT 29525</strain>
    </source>
</reference>
<dbReference type="AlphaFoldDB" id="A0A1V6QTM6"/>
<protein>
    <recommendedName>
        <fullName evidence="4">Helicase C-terminal domain-containing protein</fullName>
    </recommendedName>
</protein>
<dbReference type="Proteomes" id="UP000191612">
    <property type="component" value="Unassembled WGS sequence"/>
</dbReference>
<comment type="caution">
    <text evidence="2">The sequence shown here is derived from an EMBL/GenBank/DDBJ whole genome shotgun (WGS) entry which is preliminary data.</text>
</comment>
<dbReference type="SUPFAM" id="SSF52540">
    <property type="entry name" value="P-loop containing nucleoside triphosphate hydrolases"/>
    <property type="match status" value="1"/>
</dbReference>
<dbReference type="InterPro" id="IPR027417">
    <property type="entry name" value="P-loop_NTPase"/>
</dbReference>
<proteinExistence type="predicted"/>
<keyword evidence="3" id="KW-1185">Reference proteome</keyword>
<dbReference type="Gene3D" id="3.40.50.300">
    <property type="entry name" value="P-loop containing nucleotide triphosphate hydrolases"/>
    <property type="match status" value="1"/>
</dbReference>
<evidence type="ECO:0000313" key="2">
    <source>
        <dbReference type="EMBL" id="OQD92578.1"/>
    </source>
</evidence>
<gene>
    <name evidence="2" type="ORF">PENSOL_c040G08048</name>
</gene>
<name>A0A1V6QTM6_9EURO</name>
<organism evidence="2 3">
    <name type="scientific">Penicillium solitum</name>
    <dbReference type="NCBI Taxonomy" id="60172"/>
    <lineage>
        <taxon>Eukaryota</taxon>
        <taxon>Fungi</taxon>
        <taxon>Dikarya</taxon>
        <taxon>Ascomycota</taxon>
        <taxon>Pezizomycotina</taxon>
        <taxon>Eurotiomycetes</taxon>
        <taxon>Eurotiomycetidae</taxon>
        <taxon>Eurotiales</taxon>
        <taxon>Aspergillaceae</taxon>
        <taxon>Penicillium</taxon>
    </lineage>
</organism>
<dbReference type="EMBL" id="MDYO01000040">
    <property type="protein sequence ID" value="OQD92578.1"/>
    <property type="molecule type" value="Genomic_DNA"/>
</dbReference>
<dbReference type="STRING" id="60172.A0A1V6QTM6"/>
<feature type="region of interest" description="Disordered" evidence="1">
    <location>
        <begin position="314"/>
        <end position="363"/>
    </location>
</feature>